<reference evidence="1 2" key="1">
    <citation type="submission" date="2019-02" db="EMBL/GenBank/DDBJ databases">
        <title>Genome sequencing of Clostridium botulinum clinical isolates.</title>
        <authorList>
            <person name="Brunt J."/>
            <person name="Van Vliet A.H.M."/>
            <person name="Stringer S.C."/>
            <person name="Grant K.A."/>
            <person name="Carter A.C."/>
            <person name="Peck M.W."/>
        </authorList>
    </citation>
    <scope>NUCLEOTIDE SEQUENCE [LARGE SCALE GENOMIC DNA]</scope>
    <source>
        <strain evidence="1 2">R1125/03</strain>
    </source>
</reference>
<proteinExistence type="predicted"/>
<dbReference type="Proteomes" id="UP000473089">
    <property type="component" value="Unassembled WGS sequence"/>
</dbReference>
<protein>
    <submittedName>
        <fullName evidence="1">Uncharacterized protein</fullName>
    </submittedName>
</protein>
<accession>A0A6M0T1Z5</accession>
<evidence type="ECO:0000313" key="2">
    <source>
        <dbReference type="Proteomes" id="UP000473089"/>
    </source>
</evidence>
<evidence type="ECO:0000313" key="1">
    <source>
        <dbReference type="EMBL" id="NFA60812.1"/>
    </source>
</evidence>
<name>A0A6M0T1Z5_CLOBO</name>
<dbReference type="AlphaFoldDB" id="A0A6M0T1Z5"/>
<gene>
    <name evidence="1" type="ORF">EXM42_10550</name>
</gene>
<organism evidence="1 2">
    <name type="scientific">Clostridium botulinum</name>
    <dbReference type="NCBI Taxonomy" id="1491"/>
    <lineage>
        <taxon>Bacteria</taxon>
        <taxon>Bacillati</taxon>
        <taxon>Bacillota</taxon>
        <taxon>Clostridia</taxon>
        <taxon>Eubacteriales</taxon>
        <taxon>Clostridiaceae</taxon>
        <taxon>Clostridium</taxon>
    </lineage>
</organism>
<comment type="caution">
    <text evidence="1">The sequence shown here is derived from an EMBL/GenBank/DDBJ whole genome shotgun (WGS) entry which is preliminary data.</text>
</comment>
<sequence>MCNKKMENWFKCKKCLREIAVEKNLFNDAYKGHTLCIKCRIKEENRNATKAEAMALLGEESIDTVIRESMANSNNIITLDDM</sequence>
<dbReference type="EMBL" id="SGJP01000020">
    <property type="protein sequence ID" value="NFA60812.1"/>
    <property type="molecule type" value="Genomic_DNA"/>
</dbReference>